<reference evidence="1 2" key="1">
    <citation type="submission" date="2022-11" db="EMBL/GenBank/DDBJ databases">
        <title>Haliovirga abyssi gen. nov., sp. nov., a mesophilic fermentative bacterium isolated from the Iheya North hydrothermal field and the proposal of Haliovirgaceae fam. nov.</title>
        <authorList>
            <person name="Miyazaki U."/>
            <person name="Tame A."/>
            <person name="Miyazaki J."/>
            <person name="Takai K."/>
            <person name="Sawayama S."/>
            <person name="Kitajima M."/>
            <person name="Okamoto A."/>
            <person name="Nakagawa S."/>
        </authorList>
    </citation>
    <scope>NUCLEOTIDE SEQUENCE [LARGE SCALE GENOMIC DNA]</scope>
    <source>
        <strain evidence="1 2">IC12</strain>
    </source>
</reference>
<dbReference type="KEGG" id="haby:HLVA_16800"/>
<dbReference type="Proteomes" id="UP001321582">
    <property type="component" value="Chromosome"/>
</dbReference>
<dbReference type="AlphaFoldDB" id="A0AAU9DCA6"/>
<name>A0AAU9DCA6_9FUSO</name>
<protein>
    <recommendedName>
        <fullName evidence="3">Polymerase nucleotidyl transferase domain-containing protein</fullName>
    </recommendedName>
</protein>
<proteinExistence type="predicted"/>
<evidence type="ECO:0000313" key="2">
    <source>
        <dbReference type="Proteomes" id="UP001321582"/>
    </source>
</evidence>
<keyword evidence="2" id="KW-1185">Reference proteome</keyword>
<organism evidence="1 2">
    <name type="scientific">Haliovirga abyssi</name>
    <dbReference type="NCBI Taxonomy" id="2996794"/>
    <lineage>
        <taxon>Bacteria</taxon>
        <taxon>Fusobacteriati</taxon>
        <taxon>Fusobacteriota</taxon>
        <taxon>Fusobacteriia</taxon>
        <taxon>Fusobacteriales</taxon>
        <taxon>Haliovirgaceae</taxon>
        <taxon>Haliovirga</taxon>
    </lineage>
</organism>
<evidence type="ECO:0000313" key="1">
    <source>
        <dbReference type="EMBL" id="BDU51111.1"/>
    </source>
</evidence>
<dbReference type="EMBL" id="AP027059">
    <property type="protein sequence ID" value="BDU51111.1"/>
    <property type="molecule type" value="Genomic_DNA"/>
</dbReference>
<accession>A0AAU9DCA6</accession>
<evidence type="ECO:0008006" key="3">
    <source>
        <dbReference type="Google" id="ProtNLM"/>
    </source>
</evidence>
<sequence length="332" mass="39885">MFFYNPQPKLEIKLQDLINKFILEIKSNKNLSKYIKIFGITGPAARSQAVYPYSDIDFYAITNFISSKYEKILRNIFNNIFINLDIECSLLLVAPSIYYRPDLMFFEFNNSGIVYLGEKQNKLSLDKIPNWEIFRLLTFRSNPFFSTFSLSNNKLIIKDIEKFYYYYSKLILGISEAFLILKNKYSADNFERQKDIKSLEISLQLKNEIEKAFLFRYKNYNYTETPEKLFENAITFLKIVWDKLIIEYFKTDKKTALNKLKKINAPFPAILYTRLFFMINYYKYNNKIIFSIREPFIDEIFSTLEFLENPSENIRKKLVLYWKIAPRFWKKN</sequence>
<gene>
    <name evidence="1" type="ORF">HLVA_16800</name>
</gene>
<dbReference type="RefSeq" id="WP_307903952.1">
    <property type="nucleotide sequence ID" value="NZ_AP027059.1"/>
</dbReference>